<dbReference type="InterPro" id="IPR036113">
    <property type="entry name" value="Asp/Glu-ADT_sf_sub_c"/>
</dbReference>
<evidence type="ECO:0000313" key="3">
    <source>
        <dbReference type="Proteomes" id="UP000253517"/>
    </source>
</evidence>
<dbReference type="GO" id="GO:0006450">
    <property type="term" value="P:regulation of translational fidelity"/>
    <property type="evidence" value="ECO:0007669"/>
    <property type="project" value="InterPro"/>
</dbReference>
<keyword evidence="1" id="KW-0067">ATP-binding</keyword>
<dbReference type="GO" id="GO:0006412">
    <property type="term" value="P:translation"/>
    <property type="evidence" value="ECO:0007669"/>
    <property type="project" value="UniProtKB-UniRule"/>
</dbReference>
<dbReference type="NCBIfam" id="TIGR00135">
    <property type="entry name" value="gatC"/>
    <property type="match status" value="1"/>
</dbReference>
<dbReference type="GO" id="GO:0016740">
    <property type="term" value="F:transferase activity"/>
    <property type="evidence" value="ECO:0007669"/>
    <property type="project" value="UniProtKB-KW"/>
</dbReference>
<comment type="subunit">
    <text evidence="1">Heterotrimer of A, B and C subunits.</text>
</comment>
<organism evidence="2 3">
    <name type="scientific">Schleiferia thermophila</name>
    <dbReference type="NCBI Taxonomy" id="884107"/>
    <lineage>
        <taxon>Bacteria</taxon>
        <taxon>Pseudomonadati</taxon>
        <taxon>Bacteroidota</taxon>
        <taxon>Flavobacteriia</taxon>
        <taxon>Flavobacteriales</taxon>
        <taxon>Schleiferiaceae</taxon>
        <taxon>Schleiferia</taxon>
    </lineage>
</organism>
<comment type="similarity">
    <text evidence="1">Belongs to the GatC family.</text>
</comment>
<name>A0A369A9C4_9FLAO</name>
<keyword evidence="1" id="KW-0648">Protein biosynthesis</keyword>
<comment type="catalytic activity">
    <reaction evidence="1">
        <text>L-glutamyl-tRNA(Gln) + L-glutamine + ATP + H2O = L-glutaminyl-tRNA(Gln) + L-glutamate + ADP + phosphate + H(+)</text>
        <dbReference type="Rhea" id="RHEA:17521"/>
        <dbReference type="Rhea" id="RHEA-COMP:9681"/>
        <dbReference type="Rhea" id="RHEA-COMP:9684"/>
        <dbReference type="ChEBI" id="CHEBI:15377"/>
        <dbReference type="ChEBI" id="CHEBI:15378"/>
        <dbReference type="ChEBI" id="CHEBI:29985"/>
        <dbReference type="ChEBI" id="CHEBI:30616"/>
        <dbReference type="ChEBI" id="CHEBI:43474"/>
        <dbReference type="ChEBI" id="CHEBI:58359"/>
        <dbReference type="ChEBI" id="CHEBI:78520"/>
        <dbReference type="ChEBI" id="CHEBI:78521"/>
        <dbReference type="ChEBI" id="CHEBI:456216"/>
    </reaction>
</comment>
<dbReference type="Pfam" id="PF02686">
    <property type="entry name" value="GatC"/>
    <property type="match status" value="1"/>
</dbReference>
<dbReference type="HAMAP" id="MF_00122">
    <property type="entry name" value="GatC"/>
    <property type="match status" value="1"/>
</dbReference>
<dbReference type="SUPFAM" id="SSF141000">
    <property type="entry name" value="Glu-tRNAGln amidotransferase C subunit"/>
    <property type="match status" value="1"/>
</dbReference>
<comment type="caution">
    <text evidence="2">The sequence shown here is derived from an EMBL/GenBank/DDBJ whole genome shotgun (WGS) entry which is preliminary data.</text>
</comment>
<dbReference type="InterPro" id="IPR003837">
    <property type="entry name" value="GatC"/>
</dbReference>
<proteinExistence type="inferred from homology"/>
<keyword evidence="1" id="KW-0436">Ligase</keyword>
<sequence length="95" mass="10755">MELTKEDILKIANLAKLSLSDEQLEAMKSDMEKILKFVEKIQELPLDDVEPLEYINQDVNVLRPDAATYTVSQYDALKNAAVKDSDYIKVPKVLG</sequence>
<dbReference type="PANTHER" id="PTHR15004">
    <property type="entry name" value="GLUTAMYL-TRNA(GLN) AMIDOTRANSFERASE SUBUNIT C, MITOCHONDRIAL"/>
    <property type="match status" value="1"/>
</dbReference>
<gene>
    <name evidence="1" type="primary">gatC</name>
    <name evidence="2" type="ORF">DES35_1011020</name>
</gene>
<keyword evidence="1" id="KW-0547">Nucleotide-binding</keyword>
<comment type="function">
    <text evidence="1">Allows the formation of correctly charged Asn-tRNA(Asn) or Gln-tRNA(Gln) through the transamidation of misacylated Asp-tRNA(Asn) or Glu-tRNA(Gln) in organisms which lack either or both of asparaginyl-tRNA or glutaminyl-tRNA synthetases. The reaction takes place in the presence of glutamine and ATP through an activated phospho-Asp-tRNA(Asn) or phospho-Glu-tRNA(Gln).</text>
</comment>
<keyword evidence="2" id="KW-0808">Transferase</keyword>
<dbReference type="RefSeq" id="WP_037356822.1">
    <property type="nucleotide sequence ID" value="NZ_BHZF01000001.1"/>
</dbReference>
<evidence type="ECO:0000256" key="1">
    <source>
        <dbReference type="HAMAP-Rule" id="MF_00122"/>
    </source>
</evidence>
<dbReference type="GO" id="GO:0050567">
    <property type="term" value="F:glutaminyl-tRNA synthase (glutamine-hydrolyzing) activity"/>
    <property type="evidence" value="ECO:0007669"/>
    <property type="project" value="UniProtKB-UniRule"/>
</dbReference>
<dbReference type="Gene3D" id="1.10.20.60">
    <property type="entry name" value="Glu-tRNAGln amidotransferase C subunit, N-terminal domain"/>
    <property type="match status" value="1"/>
</dbReference>
<dbReference type="GO" id="GO:0050566">
    <property type="term" value="F:asparaginyl-tRNA synthase (glutamine-hydrolyzing) activity"/>
    <property type="evidence" value="ECO:0007669"/>
    <property type="project" value="RHEA"/>
</dbReference>
<reference evidence="2 3" key="1">
    <citation type="submission" date="2018-07" db="EMBL/GenBank/DDBJ databases">
        <title>Genomic Encyclopedia of Type Strains, Phase IV (KMG-IV): sequencing the most valuable type-strain genomes for metagenomic binning, comparative biology and taxonomic classification.</title>
        <authorList>
            <person name="Goeker M."/>
        </authorList>
    </citation>
    <scope>NUCLEOTIDE SEQUENCE [LARGE SCALE GENOMIC DNA]</scope>
    <source>
        <strain evidence="2 3">DSM 21410</strain>
    </source>
</reference>
<dbReference type="GO" id="GO:0070681">
    <property type="term" value="P:glutaminyl-tRNAGln biosynthesis via transamidation"/>
    <property type="evidence" value="ECO:0007669"/>
    <property type="project" value="TreeGrafter"/>
</dbReference>
<dbReference type="EC" id="6.3.5.-" evidence="1"/>
<dbReference type="EMBL" id="QPJS01000001">
    <property type="protein sequence ID" value="RCX05731.1"/>
    <property type="molecule type" value="Genomic_DNA"/>
</dbReference>
<dbReference type="PANTHER" id="PTHR15004:SF0">
    <property type="entry name" value="GLUTAMYL-TRNA(GLN) AMIDOTRANSFERASE SUBUNIT C, MITOCHONDRIAL"/>
    <property type="match status" value="1"/>
</dbReference>
<comment type="catalytic activity">
    <reaction evidence="1">
        <text>L-aspartyl-tRNA(Asn) + L-glutamine + ATP + H2O = L-asparaginyl-tRNA(Asn) + L-glutamate + ADP + phosphate + 2 H(+)</text>
        <dbReference type="Rhea" id="RHEA:14513"/>
        <dbReference type="Rhea" id="RHEA-COMP:9674"/>
        <dbReference type="Rhea" id="RHEA-COMP:9677"/>
        <dbReference type="ChEBI" id="CHEBI:15377"/>
        <dbReference type="ChEBI" id="CHEBI:15378"/>
        <dbReference type="ChEBI" id="CHEBI:29985"/>
        <dbReference type="ChEBI" id="CHEBI:30616"/>
        <dbReference type="ChEBI" id="CHEBI:43474"/>
        <dbReference type="ChEBI" id="CHEBI:58359"/>
        <dbReference type="ChEBI" id="CHEBI:78515"/>
        <dbReference type="ChEBI" id="CHEBI:78516"/>
        <dbReference type="ChEBI" id="CHEBI:456216"/>
    </reaction>
</comment>
<protein>
    <recommendedName>
        <fullName evidence="1">Aspartyl/glutamyl-tRNA(Asn/Gln) amidotransferase subunit C</fullName>
        <shortName evidence="1">Asp/Glu-ADT subunit C</shortName>
        <ecNumber evidence="1">6.3.5.-</ecNumber>
    </recommendedName>
</protein>
<evidence type="ECO:0000313" key="2">
    <source>
        <dbReference type="EMBL" id="RCX05731.1"/>
    </source>
</evidence>
<accession>A0A369A9C4</accession>
<dbReference type="Proteomes" id="UP000253517">
    <property type="component" value="Unassembled WGS sequence"/>
</dbReference>
<keyword evidence="3" id="KW-1185">Reference proteome</keyword>
<dbReference type="AlphaFoldDB" id="A0A369A9C4"/>
<dbReference type="GO" id="GO:0005524">
    <property type="term" value="F:ATP binding"/>
    <property type="evidence" value="ECO:0007669"/>
    <property type="project" value="UniProtKB-KW"/>
</dbReference>